<proteinExistence type="inferred from homology"/>
<dbReference type="SUPFAM" id="SSF55961">
    <property type="entry name" value="Bet v1-like"/>
    <property type="match status" value="2"/>
</dbReference>
<protein>
    <submittedName>
        <fullName evidence="3">SRPBCC domain-containing protein</fullName>
    </submittedName>
</protein>
<dbReference type="Pfam" id="PF08327">
    <property type="entry name" value="AHSA1"/>
    <property type="match status" value="2"/>
</dbReference>
<dbReference type="Gene3D" id="3.30.530.20">
    <property type="match status" value="2"/>
</dbReference>
<organism evidence="3 4">
    <name type="scientific">Planococcus wigleyi</name>
    <dbReference type="NCBI Taxonomy" id="2762216"/>
    <lineage>
        <taxon>Bacteria</taxon>
        <taxon>Bacillati</taxon>
        <taxon>Bacillota</taxon>
        <taxon>Bacilli</taxon>
        <taxon>Bacillales</taxon>
        <taxon>Caryophanaceae</taxon>
        <taxon>Planococcus</taxon>
    </lineage>
</organism>
<gene>
    <name evidence="3" type="ORF">H9630_05255</name>
</gene>
<name>A0ABR8WB15_9BACL</name>
<dbReference type="RefSeq" id="WP_191714405.1">
    <property type="nucleotide sequence ID" value="NZ_JACSPU010000001.1"/>
</dbReference>
<dbReference type="Proteomes" id="UP000658980">
    <property type="component" value="Unassembled WGS sequence"/>
</dbReference>
<feature type="domain" description="Activator of Hsp90 ATPase homologue 1/2-like C-terminal" evidence="2">
    <location>
        <begin position="168"/>
        <end position="284"/>
    </location>
</feature>
<evidence type="ECO:0000259" key="2">
    <source>
        <dbReference type="Pfam" id="PF08327"/>
    </source>
</evidence>
<dbReference type="EMBL" id="JACSPU010000001">
    <property type="protein sequence ID" value="MBD8014223.1"/>
    <property type="molecule type" value="Genomic_DNA"/>
</dbReference>
<dbReference type="InterPro" id="IPR023393">
    <property type="entry name" value="START-like_dom_sf"/>
</dbReference>
<keyword evidence="4" id="KW-1185">Reference proteome</keyword>
<evidence type="ECO:0000256" key="1">
    <source>
        <dbReference type="ARBA" id="ARBA00006817"/>
    </source>
</evidence>
<sequence length="285" mass="32780">MIKIRLERDFNVAPELLWELVVDPDHYRFWTEAFSEGSTFYGEWTKGSKIRFVGEDENGLESGMISEIAESRWPEFISIKHVGLVMGGVDDYDSPTAREWTPGLENYTFTSKEDGTCTFEVEQDVPEEEAEEFKANWESSFDRMAIRLQTSGDVGKVITLREKSSQRPEEIWEKLVTPEKVKSWNYASDDWHCPNAENTLAIGGEFHYEMAAKDGSESFDFGGTYTEIEPPKKLYFALGDGRKVRIDIFEKPDGCLIEERFEAEQQNNLHLQRQGWQSILKNLAG</sequence>
<accession>A0ABR8WB15</accession>
<comment type="caution">
    <text evidence="3">The sequence shown here is derived from an EMBL/GenBank/DDBJ whole genome shotgun (WGS) entry which is preliminary data.</text>
</comment>
<comment type="similarity">
    <text evidence="1">Belongs to the AHA1 family.</text>
</comment>
<reference evidence="3 4" key="1">
    <citation type="submission" date="2020-08" db="EMBL/GenBank/DDBJ databases">
        <title>A Genomic Blueprint of the Chicken Gut Microbiome.</title>
        <authorList>
            <person name="Gilroy R."/>
            <person name="Ravi A."/>
            <person name="Getino M."/>
            <person name="Pursley I."/>
            <person name="Horton D.L."/>
            <person name="Alikhan N.-F."/>
            <person name="Baker D."/>
            <person name="Gharbi K."/>
            <person name="Hall N."/>
            <person name="Watson M."/>
            <person name="Adriaenssens E.M."/>
            <person name="Foster-Nyarko E."/>
            <person name="Jarju S."/>
            <person name="Secka A."/>
            <person name="Antonio M."/>
            <person name="Oren A."/>
            <person name="Chaudhuri R."/>
            <person name="La Ragione R.M."/>
            <person name="Hildebrand F."/>
            <person name="Pallen M.J."/>
        </authorList>
    </citation>
    <scope>NUCLEOTIDE SEQUENCE [LARGE SCALE GENOMIC DNA]</scope>
    <source>
        <strain evidence="3 4">Sa1BUA13</strain>
    </source>
</reference>
<dbReference type="CDD" id="cd07814">
    <property type="entry name" value="SRPBCC_CalC_Aha1-like"/>
    <property type="match status" value="1"/>
</dbReference>
<feature type="domain" description="Activator of Hsp90 ATPase homologue 1/2-like C-terminal" evidence="2">
    <location>
        <begin position="12"/>
        <end position="146"/>
    </location>
</feature>
<evidence type="ECO:0000313" key="4">
    <source>
        <dbReference type="Proteomes" id="UP000658980"/>
    </source>
</evidence>
<dbReference type="InterPro" id="IPR013538">
    <property type="entry name" value="ASHA1/2-like_C"/>
</dbReference>
<evidence type="ECO:0000313" key="3">
    <source>
        <dbReference type="EMBL" id="MBD8014223.1"/>
    </source>
</evidence>